<dbReference type="Pfam" id="PF02201">
    <property type="entry name" value="SWIB"/>
    <property type="match status" value="1"/>
</dbReference>
<accession>A0ABD3CHQ1</accession>
<dbReference type="GO" id="GO:0008270">
    <property type="term" value="F:zinc ion binding"/>
    <property type="evidence" value="ECO:0007669"/>
    <property type="project" value="UniProtKB-KW"/>
</dbReference>
<dbReference type="EMBL" id="JAVIJP010000035">
    <property type="protein sequence ID" value="KAL3629069.1"/>
    <property type="molecule type" value="Genomic_DNA"/>
</dbReference>
<dbReference type="InterPro" id="IPR036885">
    <property type="entry name" value="SWIB_MDM2_dom_sf"/>
</dbReference>
<evidence type="ECO:0000313" key="9">
    <source>
        <dbReference type="EMBL" id="KAL3629069.1"/>
    </source>
</evidence>
<dbReference type="PANTHER" id="PTHR46695:SF4">
    <property type="entry name" value="ZINC FINGER CCCH DOMAIN-CONTAINING PROTEIN 44"/>
    <property type="match status" value="1"/>
</dbReference>
<dbReference type="InterPro" id="IPR003121">
    <property type="entry name" value="SWIB_MDM2_domain"/>
</dbReference>
<evidence type="ECO:0000259" key="6">
    <source>
        <dbReference type="PROSITE" id="PS50103"/>
    </source>
</evidence>
<dbReference type="PROSITE" id="PS50829">
    <property type="entry name" value="GYF"/>
    <property type="match status" value="1"/>
</dbReference>
<evidence type="ECO:0000259" key="8">
    <source>
        <dbReference type="PROSITE" id="PS51925"/>
    </source>
</evidence>
<dbReference type="InterPro" id="IPR003169">
    <property type="entry name" value="GYF"/>
</dbReference>
<dbReference type="AlphaFoldDB" id="A0ABD3CHQ1"/>
<comment type="caution">
    <text evidence="9">The sequence shown here is derived from an EMBL/GenBank/DDBJ whole genome shotgun (WGS) entry which is preliminary data.</text>
</comment>
<keyword evidence="10" id="KW-1185">Reference proteome</keyword>
<feature type="region of interest" description="Disordered" evidence="5">
    <location>
        <begin position="276"/>
        <end position="316"/>
    </location>
</feature>
<dbReference type="PANTHER" id="PTHR46695">
    <property type="entry name" value="ZINC FINGER CCCH DOMAIN-CONTAINING PROTEIN 44-RELATED"/>
    <property type="match status" value="1"/>
</dbReference>
<evidence type="ECO:0000256" key="5">
    <source>
        <dbReference type="SAM" id="MobiDB-lite"/>
    </source>
</evidence>
<keyword evidence="1 4" id="KW-0479">Metal-binding</keyword>
<protein>
    <recommendedName>
        <fullName evidence="11">Zinc finger CCCH domain-containing protein 44-like</fullName>
    </recommendedName>
</protein>
<feature type="compositionally biased region" description="Polar residues" evidence="5">
    <location>
        <begin position="855"/>
        <end position="866"/>
    </location>
</feature>
<feature type="compositionally biased region" description="Basic and acidic residues" evidence="5">
    <location>
        <begin position="99"/>
        <end position="139"/>
    </location>
</feature>
<gene>
    <name evidence="9" type="ORF">CASFOL_027130</name>
</gene>
<evidence type="ECO:0000256" key="4">
    <source>
        <dbReference type="PROSITE-ProRule" id="PRU00723"/>
    </source>
</evidence>
<dbReference type="InterPro" id="IPR036855">
    <property type="entry name" value="Znf_CCCH_sf"/>
</dbReference>
<dbReference type="SUPFAM" id="SSF90229">
    <property type="entry name" value="CCCH zinc finger"/>
    <property type="match status" value="1"/>
</dbReference>
<organism evidence="9 10">
    <name type="scientific">Castilleja foliolosa</name>
    <dbReference type="NCBI Taxonomy" id="1961234"/>
    <lineage>
        <taxon>Eukaryota</taxon>
        <taxon>Viridiplantae</taxon>
        <taxon>Streptophyta</taxon>
        <taxon>Embryophyta</taxon>
        <taxon>Tracheophyta</taxon>
        <taxon>Spermatophyta</taxon>
        <taxon>Magnoliopsida</taxon>
        <taxon>eudicotyledons</taxon>
        <taxon>Gunneridae</taxon>
        <taxon>Pentapetalae</taxon>
        <taxon>asterids</taxon>
        <taxon>lamiids</taxon>
        <taxon>Lamiales</taxon>
        <taxon>Orobanchaceae</taxon>
        <taxon>Pedicularideae</taxon>
        <taxon>Castillejinae</taxon>
        <taxon>Castilleja</taxon>
    </lineage>
</organism>
<keyword evidence="3 4" id="KW-0862">Zinc</keyword>
<evidence type="ECO:0008006" key="11">
    <source>
        <dbReference type="Google" id="ProtNLM"/>
    </source>
</evidence>
<feature type="region of interest" description="Disordered" evidence="5">
    <location>
        <begin position="443"/>
        <end position="480"/>
    </location>
</feature>
<feature type="domain" description="GYF" evidence="7">
    <location>
        <begin position="384"/>
        <end position="431"/>
    </location>
</feature>
<feature type="region of interest" description="Disordered" evidence="5">
    <location>
        <begin position="855"/>
        <end position="876"/>
    </location>
</feature>
<dbReference type="Proteomes" id="UP001632038">
    <property type="component" value="Unassembled WGS sequence"/>
</dbReference>
<proteinExistence type="predicted"/>
<feature type="compositionally biased region" description="Polar residues" evidence="5">
    <location>
        <begin position="547"/>
        <end position="563"/>
    </location>
</feature>
<dbReference type="Gene3D" id="1.10.245.10">
    <property type="entry name" value="SWIB/MDM2 domain"/>
    <property type="match status" value="1"/>
</dbReference>
<reference evidence="10" key="1">
    <citation type="journal article" date="2024" name="IScience">
        <title>Strigolactones Initiate the Formation of Haustorium-like Structures in Castilleja.</title>
        <authorList>
            <person name="Buerger M."/>
            <person name="Peterson D."/>
            <person name="Chory J."/>
        </authorList>
    </citation>
    <scope>NUCLEOTIDE SEQUENCE [LARGE SCALE GENOMIC DNA]</scope>
</reference>
<feature type="domain" description="DM2" evidence="8">
    <location>
        <begin position="168"/>
        <end position="251"/>
    </location>
</feature>
<dbReference type="SUPFAM" id="SSF55277">
    <property type="entry name" value="GYF domain"/>
    <property type="match status" value="1"/>
</dbReference>
<feature type="region of interest" description="Disordered" evidence="5">
    <location>
        <begin position="619"/>
        <end position="640"/>
    </location>
</feature>
<dbReference type="SMART" id="SM00444">
    <property type="entry name" value="GYF"/>
    <property type="match status" value="1"/>
</dbReference>
<evidence type="ECO:0000313" key="10">
    <source>
        <dbReference type="Proteomes" id="UP001632038"/>
    </source>
</evidence>
<feature type="compositionally biased region" description="Basic and acidic residues" evidence="5">
    <location>
        <begin position="276"/>
        <end position="292"/>
    </location>
</feature>
<feature type="domain" description="C3H1-type" evidence="6">
    <location>
        <begin position="992"/>
        <end position="1017"/>
    </location>
</feature>
<evidence type="ECO:0000256" key="2">
    <source>
        <dbReference type="ARBA" id="ARBA00022771"/>
    </source>
</evidence>
<evidence type="ECO:0000256" key="3">
    <source>
        <dbReference type="ARBA" id="ARBA00022833"/>
    </source>
</evidence>
<dbReference type="InterPro" id="IPR000571">
    <property type="entry name" value="Znf_CCCH"/>
</dbReference>
<evidence type="ECO:0000259" key="7">
    <source>
        <dbReference type="PROSITE" id="PS50829"/>
    </source>
</evidence>
<dbReference type="Gene3D" id="3.30.1490.40">
    <property type="match status" value="1"/>
</dbReference>
<feature type="region of interest" description="Disordered" evidence="5">
    <location>
        <begin position="523"/>
        <end position="563"/>
    </location>
</feature>
<dbReference type="SUPFAM" id="SSF47592">
    <property type="entry name" value="SWIB/MDM2 domain"/>
    <property type="match status" value="1"/>
</dbReference>
<feature type="compositionally biased region" description="Basic and acidic residues" evidence="5">
    <location>
        <begin position="532"/>
        <end position="544"/>
    </location>
</feature>
<dbReference type="CDD" id="cd10567">
    <property type="entry name" value="SWIB-MDM2_like"/>
    <property type="match status" value="1"/>
</dbReference>
<evidence type="ECO:0000256" key="1">
    <source>
        <dbReference type="ARBA" id="ARBA00022723"/>
    </source>
</evidence>
<name>A0ABD3CHQ1_9LAMI</name>
<dbReference type="Pfam" id="PF02213">
    <property type="entry name" value="GYF"/>
    <property type="match status" value="1"/>
</dbReference>
<dbReference type="PROSITE" id="PS51925">
    <property type="entry name" value="SWIB_MDM2"/>
    <property type="match status" value="1"/>
</dbReference>
<feature type="zinc finger region" description="C3H1-type" evidence="4">
    <location>
        <begin position="992"/>
        <end position="1017"/>
    </location>
</feature>
<dbReference type="PROSITE" id="PS50103">
    <property type="entry name" value="ZF_C3H1"/>
    <property type="match status" value="1"/>
</dbReference>
<sequence>MPAAVQVDFDDETSWEYLFKVYWVILKQDLSLSLDELTQAKNPWKGVVTLGYKPLLNAIPNAFSVKVSMSYSSADNMKLNKPHVETSRLQIDGLTTNNHVEKLNKENGGDGPRPNKDTSKQETSMEKSFDDPRTEKLQDDAGTTIRDTEKRCICKHLNNKESKKPESCLGTTEWATKDLLDFVAHMKNDDTSAISLSDVQTLLLDYINRNNLWNPRRRSQIICDPRLKRLFGKPRVGHIQMLKLLGFHFLINEESQKNSLIQAGFVSSVKTDMEVDESFRSDDNSKKDEYGKPSHSVFSQNGEKPISPNKDKDEKSVQALNEMKEKTYASESSSSDKQMSEVNITNLATDGVNYQEMQRSGLETSTATAASVGNSLSSNIMEIEKLWHYRDSDSKIRGPFSMMQLREWSTTGLYPPDMRIWTNHEQYDSLPLTEAMHGKFHGASDLSNSSSREEWPTGEIGPISEGTDVSGEESNKIDTPNNVTVLSDNCTGVVRTDESGSWPHCWDFLKDNNKSCANNDVQAHNLLPPSRPENKDEAPPHCDQESDTLYNGLQNGQNNSTGLTATQIPVTAQNKSNNEDEAGQSSEEKLRSLNIDCCSHDMDLSNNNQGVNKSVLDFPSPKSAEDRQPVPSDVPVPKSGILELLSPAPRSNYDDQGGEAIETNNSGFINSPVPNPGHFWTGASGLGGGGVQISDLAEECCKFSPTVAKASVQEWSSVLASSFSLKPPEITCENITTSHSAPNLPNWLANINEPIEFDALGEESVSDLLAEVDAMESQGALQSPTSAIKFARELLEDCKDDCFSSIEEFSSVPDPRKCDALSSTSETQLNSPCKPTGPSVINAFEYLTRSNVHSSASSEVETNAATEFNPPAAPNVTQDMIGAAMGPGMGPDVVDPGWGSVQGNINLVTVQGNVNLVLGGPGHEMANLGWGANPSAGWVNPAKLNLPWDGQQRKYSGERFTNPREWGGYQGARPPWGRQPAYGGGGYSRLIPKGKRVCKFYESGHCKKGAFCDYLHP</sequence>
<keyword evidence="2 4" id="KW-0863">Zinc-finger</keyword>
<dbReference type="InterPro" id="IPR035445">
    <property type="entry name" value="GYF-like_dom_sf"/>
</dbReference>
<feature type="region of interest" description="Disordered" evidence="5">
    <location>
        <begin position="93"/>
        <end position="142"/>
    </location>
</feature>